<keyword evidence="1" id="KW-0472">Membrane</keyword>
<keyword evidence="1" id="KW-1133">Transmembrane helix</keyword>
<dbReference type="Pfam" id="PF12166">
    <property type="entry name" value="Piezo_cap"/>
    <property type="match status" value="1"/>
</dbReference>
<dbReference type="OMA" id="VGLHIYL"/>
<feature type="transmembrane region" description="Helical" evidence="1">
    <location>
        <begin position="553"/>
        <end position="574"/>
    </location>
</feature>
<sequence length="667" mass="78154">MEDEIKENPQLLDKKYKENFFERIFSPFQKKSGYDFYPWIALIQVIILFYIDSSSEGIQNSIKYNQLSGNMVIVLFIQIIIMVSERYITLRTCGKIKESEVDKIQDYIQKQRKEQENKLKKLKYQNRQSQVFKDEIEKPKEKQSFEITQIMLKYIQLTIVLVLFLYFVYLNIPQPFQRNIDGQFKKYTTNSFLSFFYFLYCIYFTLSGLQIKYGYNKFKIRNTLMQYQTSLAGICLKVFRAIPFMQQLKVVMDWTFTATTLDLFQWFKIEDIHFTLYCAKLDSIVQKNKPVGQNTPWFMKLSMGWVLLILIILLIFGPMLLFSSLNPTTQLNSITNAKLELGLLFGGIYGVYYPLYLNQNVKYIQTVDDEDLQNFKNITQISQSDKRQFQTFVYSSSSDDNWTASKPNKDEIKMILNQTINQQIKNQVNDLNSQPSTFYYPFNTKSLDSMGTSMSLEQINQLYQIINCNATSPLLLNNLYLELLRLDTNGKTYKARPFYSIDYQSYIKDAYFNLICLEHGKITQAQYFDLQIVGGEQGEGLNFYVLCDKYSSFFMGFSIITIYTSVILVIGQFIKTIFSGDIQIIVFSDLPNSDKLLKICDAIAVARAERDLIKENLLYYELIDLLRSPEVIKMITGSYAETIQNKSKQEAEEVQKIKLEEDNKKNQ</sequence>
<keyword evidence="1" id="KW-0812">Transmembrane</keyword>
<gene>
    <name evidence="4" type="ORF">IMG5_203790</name>
</gene>
<dbReference type="GO" id="GO:0042391">
    <property type="term" value="P:regulation of membrane potential"/>
    <property type="evidence" value="ECO:0007669"/>
    <property type="project" value="TreeGrafter"/>
</dbReference>
<dbReference type="GO" id="GO:0005261">
    <property type="term" value="F:monoatomic cation channel activity"/>
    <property type="evidence" value="ECO:0007669"/>
    <property type="project" value="TreeGrafter"/>
</dbReference>
<dbReference type="InterPro" id="IPR031334">
    <property type="entry name" value="Piezo_cap_dom"/>
</dbReference>
<evidence type="ECO:0000313" key="5">
    <source>
        <dbReference type="Proteomes" id="UP000008983"/>
    </source>
</evidence>
<name>G0R6D7_ICHMU</name>
<proteinExistence type="predicted"/>
<feature type="transmembrane region" description="Helical" evidence="1">
    <location>
        <begin position="33"/>
        <end position="51"/>
    </location>
</feature>
<dbReference type="Proteomes" id="UP000008983">
    <property type="component" value="Unassembled WGS sequence"/>
</dbReference>
<dbReference type="STRING" id="857967.G0R6D7"/>
<dbReference type="PANTHER" id="PTHR13167">
    <property type="entry name" value="PIEZO-TYPE MECHANOSENSITIVE ION CHANNEL COMPONENT"/>
    <property type="match status" value="1"/>
</dbReference>
<reference evidence="4 5" key="1">
    <citation type="submission" date="2011-07" db="EMBL/GenBank/DDBJ databases">
        <authorList>
            <person name="Coyne R."/>
            <person name="Brami D."/>
            <person name="Johnson J."/>
            <person name="Hostetler J."/>
            <person name="Hannick L."/>
            <person name="Clark T."/>
            <person name="Cassidy-Hanley D."/>
            <person name="Inman J."/>
        </authorList>
    </citation>
    <scope>NUCLEOTIDE SEQUENCE [LARGE SCALE GENOMIC DNA]</scope>
    <source>
        <strain evidence="4 5">G5</strain>
    </source>
</reference>
<dbReference type="PANTHER" id="PTHR13167:SF25">
    <property type="entry name" value="PIEZO-TYPE MECHANOSENSITIVE ION CHANNEL COMPONENT"/>
    <property type="match status" value="1"/>
</dbReference>
<evidence type="ECO:0008006" key="6">
    <source>
        <dbReference type="Google" id="ProtNLM"/>
    </source>
</evidence>
<evidence type="ECO:0000259" key="2">
    <source>
        <dbReference type="Pfam" id="PF12166"/>
    </source>
</evidence>
<dbReference type="InParanoid" id="G0R6D7"/>
<dbReference type="OrthoDB" id="313451at2759"/>
<dbReference type="InterPro" id="IPR027272">
    <property type="entry name" value="Piezo"/>
</dbReference>
<feature type="transmembrane region" description="Helical" evidence="1">
    <location>
        <begin position="192"/>
        <end position="211"/>
    </location>
</feature>
<dbReference type="AlphaFoldDB" id="G0R6D7"/>
<dbReference type="eggNOG" id="KOG1893">
    <property type="taxonomic scope" value="Eukaryota"/>
</dbReference>
<feature type="domain" description="Piezo THU9 and anchor" evidence="3">
    <location>
        <begin position="149"/>
        <end position="323"/>
    </location>
</feature>
<feature type="transmembrane region" description="Helical" evidence="1">
    <location>
        <begin position="150"/>
        <end position="172"/>
    </location>
</feature>
<dbReference type="RefSeq" id="XP_004023864.1">
    <property type="nucleotide sequence ID" value="XM_004023815.1"/>
</dbReference>
<dbReference type="EMBL" id="GL984395">
    <property type="protein sequence ID" value="EGR26980.1"/>
    <property type="molecule type" value="Genomic_DNA"/>
</dbReference>
<protein>
    <recommendedName>
        <fullName evidence="6">Piezo non-specific cation channel R-Ras-binding domain-containing protein</fullName>
    </recommendedName>
</protein>
<evidence type="ECO:0000259" key="3">
    <source>
        <dbReference type="Pfam" id="PF24874"/>
    </source>
</evidence>
<dbReference type="Pfam" id="PF24874">
    <property type="entry name" value="Piezo_THU9_anchor"/>
    <property type="match status" value="1"/>
</dbReference>
<accession>G0R6D7</accession>
<keyword evidence="5" id="KW-1185">Reference proteome</keyword>
<evidence type="ECO:0000256" key="1">
    <source>
        <dbReference type="SAM" id="Phobius"/>
    </source>
</evidence>
<organism evidence="4 5">
    <name type="scientific">Ichthyophthirius multifiliis</name>
    <name type="common">White spot disease agent</name>
    <name type="synonym">Ich</name>
    <dbReference type="NCBI Taxonomy" id="5932"/>
    <lineage>
        <taxon>Eukaryota</taxon>
        <taxon>Sar</taxon>
        <taxon>Alveolata</taxon>
        <taxon>Ciliophora</taxon>
        <taxon>Intramacronucleata</taxon>
        <taxon>Oligohymenophorea</taxon>
        <taxon>Hymenostomatida</taxon>
        <taxon>Ophryoglenina</taxon>
        <taxon>Ichthyophthirius</taxon>
    </lineage>
</organism>
<evidence type="ECO:0000313" key="4">
    <source>
        <dbReference type="EMBL" id="EGR26980.1"/>
    </source>
</evidence>
<dbReference type="GO" id="GO:0016020">
    <property type="term" value="C:membrane"/>
    <property type="evidence" value="ECO:0007669"/>
    <property type="project" value="InterPro"/>
</dbReference>
<feature type="domain" description="Piezo non-specific cation channel cap" evidence="2">
    <location>
        <begin position="360"/>
        <end position="637"/>
    </location>
</feature>
<feature type="transmembrane region" description="Helical" evidence="1">
    <location>
        <begin position="337"/>
        <end position="355"/>
    </location>
</feature>
<feature type="transmembrane region" description="Helical" evidence="1">
    <location>
        <begin position="305"/>
        <end position="325"/>
    </location>
</feature>
<feature type="transmembrane region" description="Helical" evidence="1">
    <location>
        <begin position="71"/>
        <end position="88"/>
    </location>
</feature>
<dbReference type="GeneID" id="14903025"/>
<dbReference type="InterPro" id="IPR056770">
    <property type="entry name" value="Piezo_THU9_anchor"/>
</dbReference>
<dbReference type="GO" id="GO:0071260">
    <property type="term" value="P:cellular response to mechanical stimulus"/>
    <property type="evidence" value="ECO:0007669"/>
    <property type="project" value="TreeGrafter"/>
</dbReference>
<dbReference type="GO" id="GO:0008381">
    <property type="term" value="F:mechanosensitive monoatomic ion channel activity"/>
    <property type="evidence" value="ECO:0007669"/>
    <property type="project" value="InterPro"/>
</dbReference>
<dbReference type="GO" id="GO:0050982">
    <property type="term" value="P:detection of mechanical stimulus"/>
    <property type="evidence" value="ECO:0007669"/>
    <property type="project" value="TreeGrafter"/>
</dbReference>